<dbReference type="InterPro" id="IPR011129">
    <property type="entry name" value="CSD"/>
</dbReference>
<dbReference type="GO" id="GO:0003677">
    <property type="term" value="F:DNA binding"/>
    <property type="evidence" value="ECO:0007669"/>
    <property type="project" value="UniProtKB-KW"/>
</dbReference>
<dbReference type="Pfam" id="PF00313">
    <property type="entry name" value="CSD"/>
    <property type="match status" value="1"/>
</dbReference>
<dbReference type="PROSITE" id="PS00352">
    <property type="entry name" value="CSD_1"/>
    <property type="match status" value="1"/>
</dbReference>
<keyword evidence="5" id="KW-0010">Activator</keyword>
<sequence length="67" mass="7517">MQQGVVKWFDPVKGYGFIAGENGKDVFVHQSNVLMNGFRFLEAGQKVSYWVEPTEKGNKAVNVVIVK</sequence>
<organism evidence="9 10">
    <name type="scientific">Frisingicoccus caecimuris</name>
    <dbReference type="NCBI Taxonomy" id="1796636"/>
    <lineage>
        <taxon>Bacteria</taxon>
        <taxon>Bacillati</taxon>
        <taxon>Bacillota</taxon>
        <taxon>Clostridia</taxon>
        <taxon>Lachnospirales</taxon>
        <taxon>Lachnospiraceae</taxon>
        <taxon>Frisingicoccus</taxon>
    </lineage>
</organism>
<evidence type="ECO:0000256" key="5">
    <source>
        <dbReference type="ARBA" id="ARBA00023159"/>
    </source>
</evidence>
<name>A0A4R2LD45_9FIRM</name>
<dbReference type="SMART" id="SM00357">
    <property type="entry name" value="CSP"/>
    <property type="match status" value="1"/>
</dbReference>
<evidence type="ECO:0000256" key="4">
    <source>
        <dbReference type="ARBA" id="ARBA00023125"/>
    </source>
</evidence>
<dbReference type="PIRSF" id="PIRSF002599">
    <property type="entry name" value="Cold_shock_A"/>
    <property type="match status" value="1"/>
</dbReference>
<evidence type="ECO:0000313" key="10">
    <source>
        <dbReference type="Proteomes" id="UP000295711"/>
    </source>
</evidence>
<feature type="domain" description="CSD" evidence="8">
    <location>
        <begin position="1"/>
        <end position="65"/>
    </location>
</feature>
<keyword evidence="2" id="KW-0963">Cytoplasm</keyword>
<dbReference type="Gene3D" id="2.40.50.140">
    <property type="entry name" value="Nucleic acid-binding proteins"/>
    <property type="match status" value="1"/>
</dbReference>
<dbReference type="InterPro" id="IPR012156">
    <property type="entry name" value="Cold_shock_CspA"/>
</dbReference>
<dbReference type="InterPro" id="IPR019844">
    <property type="entry name" value="CSD_CS"/>
</dbReference>
<dbReference type="AlphaFoldDB" id="A0A4R2LD45"/>
<reference evidence="9 10" key="1">
    <citation type="submission" date="2019-03" db="EMBL/GenBank/DDBJ databases">
        <title>Genomic Encyclopedia of Type Strains, Phase IV (KMG-IV): sequencing the most valuable type-strain genomes for metagenomic binning, comparative biology and taxonomic classification.</title>
        <authorList>
            <person name="Goeker M."/>
        </authorList>
    </citation>
    <scope>NUCLEOTIDE SEQUENCE [LARGE SCALE GENOMIC DNA]</scope>
    <source>
        <strain evidence="9 10">DSM 28559</strain>
    </source>
</reference>
<keyword evidence="6" id="KW-0804">Transcription</keyword>
<gene>
    <name evidence="9" type="ORF">EV212_102105</name>
</gene>
<evidence type="ECO:0000256" key="7">
    <source>
        <dbReference type="RuleBase" id="RU000408"/>
    </source>
</evidence>
<comment type="caution">
    <text evidence="9">The sequence shown here is derived from an EMBL/GenBank/DDBJ whole genome shotgun (WGS) entry which is preliminary data.</text>
</comment>
<dbReference type="GO" id="GO:0005737">
    <property type="term" value="C:cytoplasm"/>
    <property type="evidence" value="ECO:0007669"/>
    <property type="project" value="UniProtKB-SubCell"/>
</dbReference>
<dbReference type="OrthoDB" id="9805039at2"/>
<dbReference type="PROSITE" id="PS51857">
    <property type="entry name" value="CSD_2"/>
    <property type="match status" value="1"/>
</dbReference>
<dbReference type="EMBL" id="SLXA01000002">
    <property type="protein sequence ID" value="TCO85790.1"/>
    <property type="molecule type" value="Genomic_DNA"/>
</dbReference>
<dbReference type="CDD" id="cd04458">
    <property type="entry name" value="CSP_CDS"/>
    <property type="match status" value="1"/>
</dbReference>
<accession>A0A4R2LD45</accession>
<protein>
    <submittedName>
        <fullName evidence="9">Putative cold-shock DNA-binding protein</fullName>
    </submittedName>
</protein>
<evidence type="ECO:0000313" key="9">
    <source>
        <dbReference type="EMBL" id="TCO85790.1"/>
    </source>
</evidence>
<dbReference type="InterPro" id="IPR012340">
    <property type="entry name" value="NA-bd_OB-fold"/>
</dbReference>
<evidence type="ECO:0000256" key="6">
    <source>
        <dbReference type="ARBA" id="ARBA00023163"/>
    </source>
</evidence>
<dbReference type="PRINTS" id="PR00050">
    <property type="entry name" value="COLDSHOCK"/>
</dbReference>
<dbReference type="PANTHER" id="PTHR46565">
    <property type="entry name" value="COLD SHOCK DOMAIN PROTEIN 2"/>
    <property type="match status" value="1"/>
</dbReference>
<keyword evidence="10" id="KW-1185">Reference proteome</keyword>
<evidence type="ECO:0000256" key="2">
    <source>
        <dbReference type="ARBA" id="ARBA00022490"/>
    </source>
</evidence>
<dbReference type="SUPFAM" id="SSF50249">
    <property type="entry name" value="Nucleic acid-binding proteins"/>
    <property type="match status" value="1"/>
</dbReference>
<dbReference type="PANTHER" id="PTHR46565:SF20">
    <property type="entry name" value="COLD SHOCK DOMAIN-CONTAINING PROTEIN 4"/>
    <property type="match status" value="1"/>
</dbReference>
<evidence type="ECO:0000256" key="3">
    <source>
        <dbReference type="ARBA" id="ARBA00023015"/>
    </source>
</evidence>
<dbReference type="InterPro" id="IPR002059">
    <property type="entry name" value="CSP_DNA-bd"/>
</dbReference>
<keyword evidence="3" id="KW-0805">Transcription regulation</keyword>
<evidence type="ECO:0000256" key="1">
    <source>
        <dbReference type="ARBA" id="ARBA00004496"/>
    </source>
</evidence>
<proteinExistence type="predicted"/>
<dbReference type="RefSeq" id="WP_132088577.1">
    <property type="nucleotide sequence ID" value="NZ_JANKAQ010000001.1"/>
</dbReference>
<keyword evidence="4 9" id="KW-0238">DNA-binding</keyword>
<dbReference type="Proteomes" id="UP000295711">
    <property type="component" value="Unassembled WGS sequence"/>
</dbReference>
<comment type="subcellular location">
    <subcellularLocation>
        <location evidence="1 7">Cytoplasm</location>
    </subcellularLocation>
</comment>
<evidence type="ECO:0000259" key="8">
    <source>
        <dbReference type="PROSITE" id="PS51857"/>
    </source>
</evidence>